<feature type="transmembrane region" description="Helical" evidence="1">
    <location>
        <begin position="64"/>
        <end position="89"/>
    </location>
</feature>
<dbReference type="GO" id="GO:0016020">
    <property type="term" value="C:membrane"/>
    <property type="evidence" value="ECO:0007669"/>
    <property type="project" value="InterPro"/>
</dbReference>
<evidence type="ECO:0000259" key="2">
    <source>
        <dbReference type="Pfam" id="PF00892"/>
    </source>
</evidence>
<dbReference type="AlphaFoldDB" id="A0A0F9SKI3"/>
<dbReference type="EMBL" id="LAZR01000425">
    <property type="protein sequence ID" value="KKN69495.1"/>
    <property type="molecule type" value="Genomic_DNA"/>
</dbReference>
<feature type="transmembrane region" description="Helical" evidence="1">
    <location>
        <begin position="220"/>
        <end position="241"/>
    </location>
</feature>
<gene>
    <name evidence="3" type="ORF">LCGC14_0440620</name>
</gene>
<feature type="transmembrane region" description="Helical" evidence="1">
    <location>
        <begin position="101"/>
        <end position="122"/>
    </location>
</feature>
<keyword evidence="1" id="KW-0472">Membrane</keyword>
<keyword evidence="1" id="KW-1133">Transmembrane helix</keyword>
<dbReference type="InterPro" id="IPR000620">
    <property type="entry name" value="EamA_dom"/>
</dbReference>
<dbReference type="Pfam" id="PF00892">
    <property type="entry name" value="EamA"/>
    <property type="match status" value="1"/>
</dbReference>
<dbReference type="InterPro" id="IPR037185">
    <property type="entry name" value="EmrE-like"/>
</dbReference>
<feature type="transmembrane region" description="Helical" evidence="1">
    <location>
        <begin position="142"/>
        <end position="175"/>
    </location>
</feature>
<organism evidence="3">
    <name type="scientific">marine sediment metagenome</name>
    <dbReference type="NCBI Taxonomy" id="412755"/>
    <lineage>
        <taxon>unclassified sequences</taxon>
        <taxon>metagenomes</taxon>
        <taxon>ecological metagenomes</taxon>
    </lineage>
</organism>
<evidence type="ECO:0000313" key="3">
    <source>
        <dbReference type="EMBL" id="KKN69495.1"/>
    </source>
</evidence>
<feature type="transmembrane region" description="Helical" evidence="1">
    <location>
        <begin position="187"/>
        <end position="205"/>
    </location>
</feature>
<reference evidence="3" key="1">
    <citation type="journal article" date="2015" name="Nature">
        <title>Complex archaea that bridge the gap between prokaryotes and eukaryotes.</title>
        <authorList>
            <person name="Spang A."/>
            <person name="Saw J.H."/>
            <person name="Jorgensen S.L."/>
            <person name="Zaremba-Niedzwiedzka K."/>
            <person name="Martijn J."/>
            <person name="Lind A.E."/>
            <person name="van Eijk R."/>
            <person name="Schleper C."/>
            <person name="Guy L."/>
            <person name="Ettema T.J."/>
        </authorList>
    </citation>
    <scope>NUCLEOTIDE SEQUENCE</scope>
</reference>
<feature type="transmembrane region" description="Helical" evidence="1">
    <location>
        <begin position="253"/>
        <end position="274"/>
    </location>
</feature>
<feature type="transmembrane region" description="Helical" evidence="1">
    <location>
        <begin position="280"/>
        <end position="302"/>
    </location>
</feature>
<feature type="transmembrane region" description="Helical" evidence="1">
    <location>
        <begin position="311"/>
        <end position="327"/>
    </location>
</feature>
<feature type="domain" description="EamA" evidence="2">
    <location>
        <begin position="187"/>
        <end position="325"/>
    </location>
</feature>
<keyword evidence="1" id="KW-0812">Transmembrane</keyword>
<accession>A0A0F9SKI3</accession>
<evidence type="ECO:0000256" key="1">
    <source>
        <dbReference type="SAM" id="Phobius"/>
    </source>
</evidence>
<dbReference type="SUPFAM" id="SSF103481">
    <property type="entry name" value="Multidrug resistance efflux transporter EmrE"/>
    <property type="match status" value="2"/>
</dbReference>
<protein>
    <recommendedName>
        <fullName evidence="2">EamA domain-containing protein</fullName>
    </recommendedName>
</protein>
<feature type="transmembrane region" description="Helical" evidence="1">
    <location>
        <begin position="24"/>
        <end position="52"/>
    </location>
</feature>
<proteinExistence type="predicted"/>
<comment type="caution">
    <text evidence="3">The sequence shown here is derived from an EMBL/GenBank/DDBJ whole genome shotgun (WGS) entry which is preliminary data.</text>
</comment>
<name>A0A0F9SKI3_9ZZZZ</name>
<sequence>MRHNVADDEYSTSRLMHRFTSQSLLTLLPYILTMTIMTWIFFTFLAAFMQAWRNALQSKLSNDVSVAGVTLSRFIIAGPIAAVYLYGLYQYQDTAMPTFNNAFWGFIIGASVMQILATGLMVKLFKMNNYAVGAGLAKSEALVAAILGVLFFGSALSLLGWLGVFFGAIAVLLLSGITSVKHFNAKTALLGLACGTCFALTSLWVREASLNSGLLFPHSAAWVLLFVISLQTLILLGYLLLKEPQTLSKLWQYKGTTAAISVFSCVGSIGWFSAMSLQHVAYVKTLGQVEVFFTMLIAVLWLKQPLKKQDTAGLILIAIAAILVMLPY</sequence>